<dbReference type="Gene3D" id="1.25.10.10">
    <property type="entry name" value="Leucine-rich Repeat Variant"/>
    <property type="match status" value="1"/>
</dbReference>
<feature type="region of interest" description="Disordered" evidence="6">
    <location>
        <begin position="967"/>
        <end position="991"/>
    </location>
</feature>
<dbReference type="Proteomes" id="UP000001861">
    <property type="component" value="Unassembled WGS sequence"/>
</dbReference>
<dbReference type="InterPro" id="IPR013320">
    <property type="entry name" value="ConA-like_dom_sf"/>
</dbReference>
<dbReference type="KEGG" id="cci:CC1G_11541"/>
<evidence type="ECO:0000313" key="9">
    <source>
        <dbReference type="EMBL" id="EAU91283.2"/>
    </source>
</evidence>
<proteinExistence type="inferred from homology"/>
<feature type="compositionally biased region" description="Low complexity" evidence="6">
    <location>
        <begin position="766"/>
        <end position="784"/>
    </location>
</feature>
<dbReference type="Pfam" id="PF26113">
    <property type="entry name" value="GH16_XgeA"/>
    <property type="match status" value="1"/>
</dbReference>
<feature type="compositionally biased region" description="Low complexity" evidence="6">
    <location>
        <begin position="736"/>
        <end position="749"/>
    </location>
</feature>
<comment type="similarity">
    <text evidence="2">Belongs to the CLASP family.</text>
</comment>
<feature type="region of interest" description="Disordered" evidence="6">
    <location>
        <begin position="595"/>
        <end position="823"/>
    </location>
</feature>
<dbReference type="OrthoDB" id="46159at2759"/>
<dbReference type="AlphaFoldDB" id="A8N6S7"/>
<dbReference type="GeneID" id="6006975"/>
<dbReference type="GO" id="GO:0005819">
    <property type="term" value="C:spindle"/>
    <property type="evidence" value="ECO:0007669"/>
    <property type="project" value="UniProtKB-SubCell"/>
</dbReference>
<feature type="domain" description="GH16" evidence="8">
    <location>
        <begin position="40"/>
        <end position="293"/>
    </location>
</feature>
<feature type="signal peptide" evidence="7">
    <location>
        <begin position="1"/>
        <end position="24"/>
    </location>
</feature>
<dbReference type="HOGENOM" id="CLU_292400_0_0_1"/>
<keyword evidence="10" id="KW-1185">Reference proteome</keyword>
<dbReference type="InterPro" id="IPR034085">
    <property type="entry name" value="TOG"/>
</dbReference>
<evidence type="ECO:0000313" key="10">
    <source>
        <dbReference type="Proteomes" id="UP000001861"/>
    </source>
</evidence>
<organism evidence="9 10">
    <name type="scientific">Coprinopsis cinerea (strain Okayama-7 / 130 / ATCC MYA-4618 / FGSC 9003)</name>
    <name type="common">Inky cap fungus</name>
    <name type="synonym">Hormographiella aspergillata</name>
    <dbReference type="NCBI Taxonomy" id="240176"/>
    <lineage>
        <taxon>Eukaryota</taxon>
        <taxon>Fungi</taxon>
        <taxon>Dikarya</taxon>
        <taxon>Basidiomycota</taxon>
        <taxon>Agaricomycotina</taxon>
        <taxon>Agaricomycetes</taxon>
        <taxon>Agaricomycetidae</taxon>
        <taxon>Agaricales</taxon>
        <taxon>Agaricineae</taxon>
        <taxon>Psathyrellaceae</taxon>
        <taxon>Coprinopsis</taxon>
    </lineage>
</organism>
<evidence type="ECO:0000256" key="4">
    <source>
        <dbReference type="ARBA" id="ARBA00022701"/>
    </source>
</evidence>
<evidence type="ECO:0000256" key="6">
    <source>
        <dbReference type="SAM" id="MobiDB-lite"/>
    </source>
</evidence>
<protein>
    <submittedName>
        <fullName evidence="9">Endo-1,3(4)-Beta-Glucanase chain A</fullName>
    </submittedName>
</protein>
<dbReference type="STRING" id="240176.A8N6S7"/>
<dbReference type="InterPro" id="IPR000757">
    <property type="entry name" value="Beta-glucanase-like"/>
</dbReference>
<evidence type="ECO:0000256" key="5">
    <source>
        <dbReference type="ARBA" id="ARBA00022776"/>
    </source>
</evidence>
<feature type="compositionally biased region" description="Low complexity" evidence="6">
    <location>
        <begin position="854"/>
        <end position="866"/>
    </location>
</feature>
<accession>A8N6S7</accession>
<sequence length="1042" mass="112871">MVLPAILICQLSLLVFLRGALVVAERYRLKDSFIGSEFFDSWTWETFQDPTHGRVNYVDLQTALRNNLSYATEDKFVMRADHWSTIPPFSRGRDSIRVKSKNAYTESLMVLDLEHMPEGCATWPAWWTLSRNGPWPNGGEIDIIEGVNRNAQNAATLHTSAGCTMAAVRRQAGASSSTDCDAAANGNQGCGTTFSRTSSYGSAFNQQNGGWFIIQRSWSKGINVWFWSRHDEKVPACVKYGSGLMEIGDDWGLPEASFTFETCPYSEHFDEHQIIFDLTFCGDWAGSTFGASGCGTMACDDYVDHNPSAFENAFWEINSLRFSWNPWHSFNRVLHPFTMDFLQLSDKLKSDIALPDAEDTWERVAKALTSLKQSCDARQFDEPSDVVQTIKTFQTSIINSMNSERTRLCLAALDLVDAVAVACEVKFEPLIPVLLPALLVLCGRTNKVIVNRTKGCIMSIVECTQVAGVLPYFLGQLGEKANTVRLVAAEAALACVKCCNPPDLEKEARAGDIESIIRKAARDANADVRKVGRELFGAYKILLPSRVDRFTAPLTPTIRKYLDIKSAPAAASKPGASLTRVKSMSALNVNRAIESSKAAGKHSRNPSVNTMATTSSVATAASKEPSRPRPASRMDRLQKSTTTSQPATRTVPTTKPVQPTRPEQPKKLVSQSGSAGPSRVIARPASAEPTSQAAIRPQRTMPTGVTRSLTTRPPVASGSTLNVSGPRRVPLPPPSLSQSQSSDKQPSRPNSVQGRRIPAKGVEKPTFSTSNSTTTSRTVTRTVTKAAEKPTSRPTRPTTKAVASSSSNSMPPPKVPAKARPGLTQPTLAQMARMKDNVVRKPAAATSKAVAPLAAKTATKAGSSSKVVAVTKTKAGSVLRDGAPRSNAKEAPVVVAKDAVVEEKVEQEKAEEIVEEEQAERKLIVVIAKEEEEEAGQVPQHLPAVVVESADDTLEGEDDDHDMEEVEIPAPGASDDKSPITPNAPITPPNPNIQLGISWNVHEAKTPISALLSSIQQGFEFSPASPLSPPQGYQDVQPLALF</sequence>
<dbReference type="GO" id="GO:0004553">
    <property type="term" value="F:hydrolase activity, hydrolyzing O-glycosyl compounds"/>
    <property type="evidence" value="ECO:0007669"/>
    <property type="project" value="InterPro"/>
</dbReference>
<dbReference type="PANTHER" id="PTHR10963:SF24">
    <property type="entry name" value="GLYCOSIDASE C21B10.07-RELATED"/>
    <property type="match status" value="1"/>
</dbReference>
<dbReference type="CDD" id="cd02181">
    <property type="entry name" value="GH16_fungal_Lam16A_glucanase"/>
    <property type="match status" value="1"/>
</dbReference>
<dbReference type="Pfam" id="PF12348">
    <property type="entry name" value="CLASP_N"/>
    <property type="match status" value="1"/>
</dbReference>
<dbReference type="InParanoid" id="A8N6S7"/>
<dbReference type="GO" id="GO:0051301">
    <property type="term" value="P:cell division"/>
    <property type="evidence" value="ECO:0007669"/>
    <property type="project" value="UniProtKB-KW"/>
</dbReference>
<dbReference type="OMA" id="VCARTNK"/>
<dbReference type="VEuPathDB" id="FungiDB:CC1G_11541"/>
<dbReference type="SUPFAM" id="SSF49899">
    <property type="entry name" value="Concanavalin A-like lectins/glucanases"/>
    <property type="match status" value="1"/>
</dbReference>
<comment type="subcellular location">
    <subcellularLocation>
        <location evidence="1">Cytoplasm</location>
        <location evidence="1">Cytoskeleton</location>
        <location evidence="1">Spindle</location>
    </subcellularLocation>
</comment>
<name>A8N6S7_COPC7</name>
<dbReference type="PROSITE" id="PS51762">
    <property type="entry name" value="GH16_2"/>
    <property type="match status" value="1"/>
</dbReference>
<dbReference type="GO" id="GO:0005874">
    <property type="term" value="C:microtubule"/>
    <property type="evidence" value="ECO:0007669"/>
    <property type="project" value="UniProtKB-KW"/>
</dbReference>
<feature type="compositionally biased region" description="Basic and acidic residues" evidence="6">
    <location>
        <begin position="624"/>
        <end position="638"/>
    </location>
</feature>
<evidence type="ECO:0000259" key="8">
    <source>
        <dbReference type="PROSITE" id="PS51762"/>
    </source>
</evidence>
<feature type="region of interest" description="Disordered" evidence="6">
    <location>
        <begin position="839"/>
        <end position="867"/>
    </location>
</feature>
<dbReference type="RefSeq" id="XP_001830533.2">
    <property type="nucleotide sequence ID" value="XM_001830481.2"/>
</dbReference>
<feature type="compositionally biased region" description="Polar residues" evidence="6">
    <location>
        <begin position="700"/>
        <end position="723"/>
    </location>
</feature>
<keyword evidence="5" id="KW-0131">Cell cycle</keyword>
<evidence type="ECO:0000256" key="7">
    <source>
        <dbReference type="SAM" id="SignalP"/>
    </source>
</evidence>
<comment type="caution">
    <text evidence="9">The sequence shown here is derived from an EMBL/GenBank/DDBJ whole genome shotgun (WGS) entry which is preliminary data.</text>
</comment>
<reference evidence="9 10" key="1">
    <citation type="journal article" date="2010" name="Proc. Natl. Acad. Sci. U.S.A.">
        <title>Insights into evolution of multicellular fungi from the assembled chromosomes of the mushroom Coprinopsis cinerea (Coprinus cinereus).</title>
        <authorList>
            <person name="Stajich J.E."/>
            <person name="Wilke S.K."/>
            <person name="Ahren D."/>
            <person name="Au C.H."/>
            <person name="Birren B.W."/>
            <person name="Borodovsky M."/>
            <person name="Burns C."/>
            <person name="Canback B."/>
            <person name="Casselton L.A."/>
            <person name="Cheng C.K."/>
            <person name="Deng J."/>
            <person name="Dietrich F.S."/>
            <person name="Fargo D.C."/>
            <person name="Farman M.L."/>
            <person name="Gathman A.C."/>
            <person name="Goldberg J."/>
            <person name="Guigo R."/>
            <person name="Hoegger P.J."/>
            <person name="Hooker J.B."/>
            <person name="Huggins A."/>
            <person name="James T.Y."/>
            <person name="Kamada T."/>
            <person name="Kilaru S."/>
            <person name="Kodira C."/>
            <person name="Kues U."/>
            <person name="Kupfer D."/>
            <person name="Kwan H.S."/>
            <person name="Lomsadze A."/>
            <person name="Li W."/>
            <person name="Lilly W.W."/>
            <person name="Ma L.J."/>
            <person name="Mackey A.J."/>
            <person name="Manning G."/>
            <person name="Martin F."/>
            <person name="Muraguchi H."/>
            <person name="Natvig D.O."/>
            <person name="Palmerini H."/>
            <person name="Ramesh M.A."/>
            <person name="Rehmeyer C.J."/>
            <person name="Roe B.A."/>
            <person name="Shenoy N."/>
            <person name="Stanke M."/>
            <person name="Ter-Hovhannisyan V."/>
            <person name="Tunlid A."/>
            <person name="Velagapudi R."/>
            <person name="Vision T.J."/>
            <person name="Zeng Q."/>
            <person name="Zolan M.E."/>
            <person name="Pukkila P.J."/>
        </authorList>
    </citation>
    <scope>NUCLEOTIDE SEQUENCE [LARGE SCALE GENOMIC DNA]</scope>
    <source>
        <strain evidence="10">Okayama-7 / 130 / ATCC MYA-4618 / FGSC 9003</strain>
    </source>
</reference>
<evidence type="ECO:0000256" key="1">
    <source>
        <dbReference type="ARBA" id="ARBA00004186"/>
    </source>
</evidence>
<dbReference type="InterPro" id="IPR050546">
    <property type="entry name" value="Glycosyl_Hydrlase_16"/>
</dbReference>
<keyword evidence="7" id="KW-0732">Signal</keyword>
<keyword evidence="3" id="KW-0132">Cell division</keyword>
<dbReference type="EMBL" id="AACS02000003">
    <property type="protein sequence ID" value="EAU91283.2"/>
    <property type="molecule type" value="Genomic_DNA"/>
</dbReference>
<dbReference type="InterPro" id="IPR024395">
    <property type="entry name" value="CLASP_N_dom"/>
</dbReference>
<dbReference type="eggNOG" id="ENOG502QUM3">
    <property type="taxonomic scope" value="Eukaryota"/>
</dbReference>
<dbReference type="InterPro" id="IPR011989">
    <property type="entry name" value="ARM-like"/>
</dbReference>
<feature type="chain" id="PRO_5002727084" evidence="7">
    <location>
        <begin position="25"/>
        <end position="1042"/>
    </location>
</feature>
<gene>
    <name evidence="9" type="ORF">CC1G_11541</name>
</gene>
<dbReference type="SUPFAM" id="SSF48371">
    <property type="entry name" value="ARM repeat"/>
    <property type="match status" value="1"/>
</dbReference>
<feature type="compositionally biased region" description="Low complexity" evidence="6">
    <location>
        <begin position="607"/>
        <end position="622"/>
    </location>
</feature>
<feature type="compositionally biased region" description="Polar residues" evidence="6">
    <location>
        <begin position="639"/>
        <end position="657"/>
    </location>
</feature>
<evidence type="ECO:0000256" key="2">
    <source>
        <dbReference type="ARBA" id="ARBA00009549"/>
    </source>
</evidence>
<dbReference type="InterPro" id="IPR016024">
    <property type="entry name" value="ARM-type_fold"/>
</dbReference>
<dbReference type="PANTHER" id="PTHR10963">
    <property type="entry name" value="GLYCOSYL HYDROLASE-RELATED"/>
    <property type="match status" value="1"/>
</dbReference>
<dbReference type="Gene3D" id="2.60.120.200">
    <property type="match status" value="1"/>
</dbReference>
<keyword evidence="4" id="KW-0493">Microtubule</keyword>
<dbReference type="GO" id="GO:0009251">
    <property type="term" value="P:glucan catabolic process"/>
    <property type="evidence" value="ECO:0007669"/>
    <property type="project" value="TreeGrafter"/>
</dbReference>
<dbReference type="SMART" id="SM01349">
    <property type="entry name" value="TOG"/>
    <property type="match status" value="1"/>
</dbReference>
<evidence type="ECO:0000256" key="3">
    <source>
        <dbReference type="ARBA" id="ARBA00022618"/>
    </source>
</evidence>
<keyword evidence="5" id="KW-0498">Mitosis</keyword>